<feature type="domain" description="Heterokaryon incompatibility" evidence="1">
    <location>
        <begin position="106"/>
        <end position="242"/>
    </location>
</feature>
<dbReference type="Proteomes" id="UP001321749">
    <property type="component" value="Unassembled WGS sequence"/>
</dbReference>
<protein>
    <submittedName>
        <fullName evidence="2">Heterokaryon incompatibility protein-domain-containing protein</fullName>
    </submittedName>
</protein>
<dbReference type="Pfam" id="PF06985">
    <property type="entry name" value="HET"/>
    <property type="match status" value="1"/>
</dbReference>
<evidence type="ECO:0000259" key="1">
    <source>
        <dbReference type="Pfam" id="PF06985"/>
    </source>
</evidence>
<sequence length="652" mass="72269">MANDSGNRLHPAVFWHRELPEPPVLEKWQQDYCRSAFKESLALSSSPTARDSLIGIFDAAARYPNGPLKDGEIRILTLHPGAWSSPIVCTLENIALKDAAVGKGGFCALSYTWGPPTQPRCAIWINHGVATVGEQLFEALAHLRDAHKPKRFWVDAVCIRQDDNEEKSTQLPLMTDIYSRASDVCIWLGPDEDDSGYAFATVRVAHGNGKPDDSSLPPKRLVEALTAILRRQWFSRLWIIQELALASNPAGPRVVTGFEQVRWNELNDTLASARKHIDWSSEKNDPVYAGFLKRMDDSPVVGLNLVRQHVQECGSLPLLLALQSTQFAQATDPRDKIYGLLGLLDDAGRANLAPNYAKDMGEVYKEATASVLRQNADRLRYMTYPTIPWRATNSTPSWVWDLSYSAKHYAFSLSGTLVGSDSKMQGPVLDVDDNILATNATIVDAVTETHQASDKVTSSLAGILRSYKRAKNAAGWWADAAGGLDPLWRSLRGEGNNKPPAKKATTEIPPTPEEVELTAMYTLFDASAHSRNKPPPSGPEFEKWYKEHAEPLYDAFHHAVEALERGSNKKPYFFFTENGLCGWCPEEPVLTSPDYKTVVAMLFRGSGTEIAFVMRQHAVGSYTIVCPATLPTNWVRLCEAKGNMKSDIVQIM</sequence>
<dbReference type="PANTHER" id="PTHR24148">
    <property type="entry name" value="ANKYRIN REPEAT DOMAIN-CONTAINING PROTEIN 39 HOMOLOG-RELATED"/>
    <property type="match status" value="1"/>
</dbReference>
<keyword evidence="3" id="KW-1185">Reference proteome</keyword>
<proteinExistence type="predicted"/>
<dbReference type="AlphaFoldDB" id="A0AAV9HFB2"/>
<dbReference type="InterPro" id="IPR052895">
    <property type="entry name" value="HetReg/Transcr_Mod"/>
</dbReference>
<comment type="caution">
    <text evidence="2">The sequence shown here is derived from an EMBL/GenBank/DDBJ whole genome shotgun (WGS) entry which is preliminary data.</text>
</comment>
<name>A0AAV9HFB2_9PEZI</name>
<organism evidence="2 3">
    <name type="scientific">Cladorrhinum samala</name>
    <dbReference type="NCBI Taxonomy" id="585594"/>
    <lineage>
        <taxon>Eukaryota</taxon>
        <taxon>Fungi</taxon>
        <taxon>Dikarya</taxon>
        <taxon>Ascomycota</taxon>
        <taxon>Pezizomycotina</taxon>
        <taxon>Sordariomycetes</taxon>
        <taxon>Sordariomycetidae</taxon>
        <taxon>Sordariales</taxon>
        <taxon>Podosporaceae</taxon>
        <taxon>Cladorrhinum</taxon>
    </lineage>
</organism>
<gene>
    <name evidence="2" type="ORF">QBC42DRAFT_311306</name>
</gene>
<accession>A0AAV9HFB2</accession>
<evidence type="ECO:0000313" key="2">
    <source>
        <dbReference type="EMBL" id="KAK4459559.1"/>
    </source>
</evidence>
<reference evidence="2" key="1">
    <citation type="journal article" date="2023" name="Mol. Phylogenet. Evol.">
        <title>Genome-scale phylogeny and comparative genomics of the fungal order Sordariales.</title>
        <authorList>
            <person name="Hensen N."/>
            <person name="Bonometti L."/>
            <person name="Westerberg I."/>
            <person name="Brannstrom I.O."/>
            <person name="Guillou S."/>
            <person name="Cros-Aarteil S."/>
            <person name="Calhoun S."/>
            <person name="Haridas S."/>
            <person name="Kuo A."/>
            <person name="Mondo S."/>
            <person name="Pangilinan J."/>
            <person name="Riley R."/>
            <person name="LaButti K."/>
            <person name="Andreopoulos B."/>
            <person name="Lipzen A."/>
            <person name="Chen C."/>
            <person name="Yan M."/>
            <person name="Daum C."/>
            <person name="Ng V."/>
            <person name="Clum A."/>
            <person name="Steindorff A."/>
            <person name="Ohm R.A."/>
            <person name="Martin F."/>
            <person name="Silar P."/>
            <person name="Natvig D.O."/>
            <person name="Lalanne C."/>
            <person name="Gautier V."/>
            <person name="Ament-Velasquez S.L."/>
            <person name="Kruys A."/>
            <person name="Hutchinson M.I."/>
            <person name="Powell A.J."/>
            <person name="Barry K."/>
            <person name="Miller A.N."/>
            <person name="Grigoriev I.V."/>
            <person name="Debuchy R."/>
            <person name="Gladieux P."/>
            <person name="Hiltunen Thoren M."/>
            <person name="Johannesson H."/>
        </authorList>
    </citation>
    <scope>NUCLEOTIDE SEQUENCE</scope>
    <source>
        <strain evidence="2">PSN324</strain>
    </source>
</reference>
<reference evidence="2" key="2">
    <citation type="submission" date="2023-06" db="EMBL/GenBank/DDBJ databases">
        <authorList>
            <consortium name="Lawrence Berkeley National Laboratory"/>
            <person name="Mondo S.J."/>
            <person name="Hensen N."/>
            <person name="Bonometti L."/>
            <person name="Westerberg I."/>
            <person name="Brannstrom I.O."/>
            <person name="Guillou S."/>
            <person name="Cros-Aarteil S."/>
            <person name="Calhoun S."/>
            <person name="Haridas S."/>
            <person name="Kuo A."/>
            <person name="Pangilinan J."/>
            <person name="Riley R."/>
            <person name="Labutti K."/>
            <person name="Andreopoulos B."/>
            <person name="Lipzen A."/>
            <person name="Chen C."/>
            <person name="Yanf M."/>
            <person name="Daum C."/>
            <person name="Ng V."/>
            <person name="Clum A."/>
            <person name="Steindorff A."/>
            <person name="Ohm R."/>
            <person name="Martin F."/>
            <person name="Silar P."/>
            <person name="Natvig D."/>
            <person name="Lalanne C."/>
            <person name="Gautier V."/>
            <person name="Ament-Velasquez S.L."/>
            <person name="Kruys A."/>
            <person name="Hutchinson M.I."/>
            <person name="Powell A.J."/>
            <person name="Barry K."/>
            <person name="Miller A.N."/>
            <person name="Grigoriev I.V."/>
            <person name="Debuchy R."/>
            <person name="Gladieux P."/>
            <person name="Thoren M.H."/>
            <person name="Johannesson H."/>
        </authorList>
    </citation>
    <scope>NUCLEOTIDE SEQUENCE</scope>
    <source>
        <strain evidence="2">PSN324</strain>
    </source>
</reference>
<dbReference type="PANTHER" id="PTHR24148:SF73">
    <property type="entry name" value="HET DOMAIN PROTEIN (AFU_ORTHOLOGUE AFUA_8G01020)"/>
    <property type="match status" value="1"/>
</dbReference>
<evidence type="ECO:0000313" key="3">
    <source>
        <dbReference type="Proteomes" id="UP001321749"/>
    </source>
</evidence>
<dbReference type="EMBL" id="MU865033">
    <property type="protein sequence ID" value="KAK4459559.1"/>
    <property type="molecule type" value="Genomic_DNA"/>
</dbReference>
<dbReference type="InterPro" id="IPR010730">
    <property type="entry name" value="HET"/>
</dbReference>